<evidence type="ECO:0000256" key="1">
    <source>
        <dbReference type="SAM" id="Phobius"/>
    </source>
</evidence>
<name>A0A009IUK4_ACIB9</name>
<feature type="transmembrane region" description="Helical" evidence="1">
    <location>
        <begin position="61"/>
        <end position="79"/>
    </location>
</feature>
<dbReference type="Proteomes" id="UP000020595">
    <property type="component" value="Unassembled WGS sequence"/>
</dbReference>
<dbReference type="InterPro" id="IPR053771">
    <property type="entry name" value="AciT"/>
</dbReference>
<dbReference type="RefSeq" id="WP_000255593.1">
    <property type="nucleotide sequence ID" value="NZ_JEWH01000002.1"/>
</dbReference>
<evidence type="ECO:0000313" key="3">
    <source>
        <dbReference type="Proteomes" id="UP000020595"/>
    </source>
</evidence>
<keyword evidence="1" id="KW-1133">Transmembrane helix</keyword>
<dbReference type="PATRIC" id="fig|1310613.3.peg.313"/>
<proteinExistence type="predicted"/>
<gene>
    <name evidence="2" type="ORF">J512_0329</name>
</gene>
<dbReference type="AlphaFoldDB" id="A0A009IUK4"/>
<feature type="transmembrane region" description="Helical" evidence="1">
    <location>
        <begin position="31"/>
        <end position="49"/>
    </location>
</feature>
<evidence type="ECO:0000313" key="2">
    <source>
        <dbReference type="EMBL" id="EXB07508.1"/>
    </source>
</evidence>
<reference evidence="2 3" key="1">
    <citation type="submission" date="2014-02" db="EMBL/GenBank/DDBJ databases">
        <title>Comparative genomics and transcriptomics to identify genetic mechanisms underlying the emergence of carbapenem resistant Acinetobacter baumannii (CRAb).</title>
        <authorList>
            <person name="Harris A.D."/>
            <person name="Johnson K.J."/>
            <person name="George J."/>
            <person name="Shefchek K."/>
            <person name="Daugherty S.C."/>
            <person name="Parankush S."/>
            <person name="Sadzewicz L."/>
            <person name="Tallon L."/>
            <person name="Sengamalay N."/>
            <person name="Hazen T.H."/>
            <person name="Rasko D.A."/>
        </authorList>
    </citation>
    <scope>NUCLEOTIDE SEQUENCE [LARGE SCALE GENOMIC DNA]</scope>
    <source>
        <strain evidence="2 3">1295743</strain>
    </source>
</reference>
<dbReference type="NCBIfam" id="NF045538">
    <property type="entry name" value="AciT"/>
    <property type="match status" value="1"/>
</dbReference>
<sequence length="111" mass="12597">MVTANFAAIAGLSLIAVALVAVFFSPYRRWLGFMLAGMFFWGLLEVVRFGVQVTFEMPVTYSYLTALSLAMVMVTFVLLREDKQAQKALANRQYIEHTPVYEDDQQQCSSR</sequence>
<accession>A0A009IUK4</accession>
<dbReference type="EMBL" id="JEWH01000002">
    <property type="protein sequence ID" value="EXB07508.1"/>
    <property type="molecule type" value="Genomic_DNA"/>
</dbReference>
<organism evidence="2 3">
    <name type="scientific">Acinetobacter baumannii (strain 1295743)</name>
    <dbReference type="NCBI Taxonomy" id="1310613"/>
    <lineage>
        <taxon>Bacteria</taxon>
        <taxon>Pseudomonadati</taxon>
        <taxon>Pseudomonadota</taxon>
        <taxon>Gammaproteobacteria</taxon>
        <taxon>Moraxellales</taxon>
        <taxon>Moraxellaceae</taxon>
        <taxon>Acinetobacter</taxon>
        <taxon>Acinetobacter calcoaceticus/baumannii complex</taxon>
    </lineage>
</organism>
<dbReference type="GeneID" id="92895627"/>
<keyword evidence="1" id="KW-0472">Membrane</keyword>
<protein>
    <submittedName>
        <fullName evidence="2">Putative membrane protein</fullName>
    </submittedName>
</protein>
<feature type="transmembrane region" description="Helical" evidence="1">
    <location>
        <begin position="6"/>
        <end position="24"/>
    </location>
</feature>
<keyword evidence="1" id="KW-0812">Transmembrane</keyword>
<comment type="caution">
    <text evidence="2">The sequence shown here is derived from an EMBL/GenBank/DDBJ whole genome shotgun (WGS) entry which is preliminary data.</text>
</comment>